<keyword evidence="3" id="KW-1185">Reference proteome</keyword>
<feature type="region of interest" description="Disordered" evidence="1">
    <location>
        <begin position="38"/>
        <end position="99"/>
    </location>
</feature>
<protein>
    <submittedName>
        <fullName evidence="2">Uncharacterized protein</fullName>
    </submittedName>
</protein>
<organism evidence="2 3">
    <name type="scientific">Bagarius yarrelli</name>
    <name type="common">Goonch</name>
    <name type="synonym">Bagrus yarrelli</name>
    <dbReference type="NCBI Taxonomy" id="175774"/>
    <lineage>
        <taxon>Eukaryota</taxon>
        <taxon>Metazoa</taxon>
        <taxon>Chordata</taxon>
        <taxon>Craniata</taxon>
        <taxon>Vertebrata</taxon>
        <taxon>Euteleostomi</taxon>
        <taxon>Actinopterygii</taxon>
        <taxon>Neopterygii</taxon>
        <taxon>Teleostei</taxon>
        <taxon>Ostariophysi</taxon>
        <taxon>Siluriformes</taxon>
        <taxon>Sisoridae</taxon>
        <taxon>Sisorinae</taxon>
        <taxon>Bagarius</taxon>
    </lineage>
</organism>
<feature type="compositionally biased region" description="Basic residues" evidence="1">
    <location>
        <begin position="84"/>
        <end position="95"/>
    </location>
</feature>
<feature type="compositionally biased region" description="Basic residues" evidence="1">
    <location>
        <begin position="56"/>
        <end position="72"/>
    </location>
</feature>
<accession>A0A556V475</accession>
<reference evidence="2 3" key="1">
    <citation type="journal article" date="2019" name="Genome Biol. Evol.">
        <title>Whole-Genome Sequencing of the Giant Devil Catfish, Bagarius yarrelli.</title>
        <authorList>
            <person name="Jiang W."/>
            <person name="Lv Y."/>
            <person name="Cheng L."/>
            <person name="Yang K."/>
            <person name="Chao B."/>
            <person name="Wang X."/>
            <person name="Li Y."/>
            <person name="Pan X."/>
            <person name="You X."/>
            <person name="Zhang Y."/>
            <person name="Yang J."/>
            <person name="Li J."/>
            <person name="Zhang X."/>
            <person name="Liu S."/>
            <person name="Sun C."/>
            <person name="Yang J."/>
            <person name="Shi Q."/>
        </authorList>
    </citation>
    <scope>NUCLEOTIDE SEQUENCE [LARGE SCALE GENOMIC DNA]</scope>
    <source>
        <strain evidence="2">JWS20170419001</strain>
        <tissue evidence="2">Muscle</tissue>
    </source>
</reference>
<gene>
    <name evidence="2" type="ORF">Baya_12826</name>
</gene>
<sequence length="133" mass="15094">MKSNTEFDTDQKEKENKGNSLARVNHKSWCVQVSNGEYEGETSTKVGGKCNTIQGRKMKEKKRKEKKRKKEKERKGNEKERKGKERKGKERKGKGKVGTEVKMIGGRSCSGIKVLNCSWKAFGCSANKLEHKS</sequence>
<feature type="region of interest" description="Disordered" evidence="1">
    <location>
        <begin position="1"/>
        <end position="26"/>
    </location>
</feature>
<dbReference type="Proteomes" id="UP000319801">
    <property type="component" value="Unassembled WGS sequence"/>
</dbReference>
<feature type="compositionally biased region" description="Basic and acidic residues" evidence="1">
    <location>
        <begin position="73"/>
        <end position="83"/>
    </location>
</feature>
<dbReference type="EMBL" id="VCAZ01000115">
    <property type="protein sequence ID" value="TSU11370.1"/>
    <property type="molecule type" value="Genomic_DNA"/>
</dbReference>
<evidence type="ECO:0000313" key="3">
    <source>
        <dbReference type="Proteomes" id="UP000319801"/>
    </source>
</evidence>
<proteinExistence type="predicted"/>
<evidence type="ECO:0000256" key="1">
    <source>
        <dbReference type="SAM" id="MobiDB-lite"/>
    </source>
</evidence>
<comment type="caution">
    <text evidence="2">The sequence shown here is derived from an EMBL/GenBank/DDBJ whole genome shotgun (WGS) entry which is preliminary data.</text>
</comment>
<dbReference type="AlphaFoldDB" id="A0A556V475"/>
<evidence type="ECO:0000313" key="2">
    <source>
        <dbReference type="EMBL" id="TSU11370.1"/>
    </source>
</evidence>
<name>A0A556V475_BAGYA</name>